<feature type="domain" description="Peptidase S8/S53" evidence="2">
    <location>
        <begin position="3"/>
        <end position="107"/>
    </location>
</feature>
<dbReference type="EMBL" id="BLLF01001344">
    <property type="protein sequence ID" value="GFH18726.1"/>
    <property type="molecule type" value="Genomic_DNA"/>
</dbReference>
<feature type="domain" description="Peptidase C-terminal archaeal/bacterial" evidence="3">
    <location>
        <begin position="138"/>
        <end position="184"/>
    </location>
</feature>
<protein>
    <submittedName>
        <fullName evidence="4">MAM domain-containing protein</fullName>
    </submittedName>
</protein>
<dbReference type="InterPro" id="IPR036852">
    <property type="entry name" value="Peptidase_S8/S53_dom_sf"/>
</dbReference>
<organism evidence="4 5">
    <name type="scientific">Haematococcus lacustris</name>
    <name type="common">Green alga</name>
    <name type="synonym">Haematococcus pluvialis</name>
    <dbReference type="NCBI Taxonomy" id="44745"/>
    <lineage>
        <taxon>Eukaryota</taxon>
        <taxon>Viridiplantae</taxon>
        <taxon>Chlorophyta</taxon>
        <taxon>core chlorophytes</taxon>
        <taxon>Chlorophyceae</taxon>
        <taxon>CS clade</taxon>
        <taxon>Chlamydomonadales</taxon>
        <taxon>Haematococcaceae</taxon>
        <taxon>Haematococcus</taxon>
    </lineage>
</organism>
<accession>A0A699ZI36</accession>
<dbReference type="GO" id="GO:0006508">
    <property type="term" value="P:proteolysis"/>
    <property type="evidence" value="ECO:0007669"/>
    <property type="project" value="InterPro"/>
</dbReference>
<gene>
    <name evidence="4" type="ORF">HaLaN_15577</name>
</gene>
<dbReference type="Gene3D" id="3.40.50.200">
    <property type="entry name" value="Peptidase S8/S53 domain"/>
    <property type="match status" value="1"/>
</dbReference>
<comment type="similarity">
    <text evidence="1">Belongs to the peptidase S8 family.</text>
</comment>
<dbReference type="Pfam" id="PF00082">
    <property type="entry name" value="Peptidase_S8"/>
    <property type="match status" value="1"/>
</dbReference>
<dbReference type="InterPro" id="IPR008979">
    <property type="entry name" value="Galactose-bd-like_sf"/>
</dbReference>
<dbReference type="Pfam" id="PF04151">
    <property type="entry name" value="PPC"/>
    <property type="match status" value="1"/>
</dbReference>
<dbReference type="InterPro" id="IPR051048">
    <property type="entry name" value="Peptidase_S8/S53_subtilisin"/>
</dbReference>
<sequence>MYFSSYGATLSSNASVALTQDVRIKPEVMAPGYLLSAYSDYRYTGTMDRCQTLALGGTSMASASATGAATLVRQYFTDGYYPTGARVRSNAFNPSASLLKAMLVASTTNMSTSQRALIITLAYMDWPAFPGVIPTLVNNLDLRVTTPSGAVLWGNDVRGGDRRNNVEKLVIPRPQSGVYFIQVDAPYLFIDARPQPYSLV</sequence>
<keyword evidence="5" id="KW-1185">Reference proteome</keyword>
<dbReference type="Proteomes" id="UP000485058">
    <property type="component" value="Unassembled WGS sequence"/>
</dbReference>
<dbReference type="SUPFAM" id="SSF49785">
    <property type="entry name" value="Galactose-binding domain-like"/>
    <property type="match status" value="1"/>
</dbReference>
<dbReference type="AlphaFoldDB" id="A0A699ZI36"/>
<evidence type="ECO:0000259" key="2">
    <source>
        <dbReference type="Pfam" id="PF00082"/>
    </source>
</evidence>
<dbReference type="InterPro" id="IPR000209">
    <property type="entry name" value="Peptidase_S8/S53_dom"/>
</dbReference>
<evidence type="ECO:0000256" key="1">
    <source>
        <dbReference type="ARBA" id="ARBA00011073"/>
    </source>
</evidence>
<feature type="non-terminal residue" evidence="4">
    <location>
        <position position="200"/>
    </location>
</feature>
<name>A0A699ZI36_HAELA</name>
<dbReference type="GO" id="GO:0004252">
    <property type="term" value="F:serine-type endopeptidase activity"/>
    <property type="evidence" value="ECO:0007669"/>
    <property type="project" value="InterPro"/>
</dbReference>
<evidence type="ECO:0000313" key="4">
    <source>
        <dbReference type="EMBL" id="GFH18726.1"/>
    </source>
</evidence>
<reference evidence="4 5" key="1">
    <citation type="submission" date="2020-02" db="EMBL/GenBank/DDBJ databases">
        <title>Draft genome sequence of Haematococcus lacustris strain NIES-144.</title>
        <authorList>
            <person name="Morimoto D."/>
            <person name="Nakagawa S."/>
            <person name="Yoshida T."/>
            <person name="Sawayama S."/>
        </authorList>
    </citation>
    <scope>NUCLEOTIDE SEQUENCE [LARGE SCALE GENOMIC DNA]</scope>
    <source>
        <strain evidence="4 5">NIES-144</strain>
    </source>
</reference>
<dbReference type="Gene3D" id="2.60.120.380">
    <property type="match status" value="1"/>
</dbReference>
<dbReference type="PANTHER" id="PTHR43399:SF4">
    <property type="entry name" value="CELL WALL-ASSOCIATED PROTEASE"/>
    <property type="match status" value="1"/>
</dbReference>
<dbReference type="SUPFAM" id="SSF52743">
    <property type="entry name" value="Subtilisin-like"/>
    <property type="match status" value="1"/>
</dbReference>
<evidence type="ECO:0000313" key="5">
    <source>
        <dbReference type="Proteomes" id="UP000485058"/>
    </source>
</evidence>
<comment type="caution">
    <text evidence="4">The sequence shown here is derived from an EMBL/GenBank/DDBJ whole genome shotgun (WGS) entry which is preliminary data.</text>
</comment>
<dbReference type="InterPro" id="IPR007280">
    <property type="entry name" value="Peptidase_C_arc/bac"/>
</dbReference>
<proteinExistence type="inferred from homology"/>
<evidence type="ECO:0000259" key="3">
    <source>
        <dbReference type="Pfam" id="PF04151"/>
    </source>
</evidence>
<dbReference type="PANTHER" id="PTHR43399">
    <property type="entry name" value="SUBTILISIN-RELATED"/>
    <property type="match status" value="1"/>
</dbReference>